<gene>
    <name evidence="7" type="ORF">JIN87_01735</name>
</gene>
<evidence type="ECO:0000313" key="8">
    <source>
        <dbReference type="Proteomes" id="UP000617628"/>
    </source>
</evidence>
<feature type="transmembrane region" description="Helical" evidence="6">
    <location>
        <begin position="126"/>
        <end position="144"/>
    </location>
</feature>
<dbReference type="PANTHER" id="PTHR32196:SF72">
    <property type="entry name" value="RIBOSE IMPORT PERMEASE PROTEIN RBSC"/>
    <property type="match status" value="1"/>
</dbReference>
<dbReference type="Proteomes" id="UP000617628">
    <property type="component" value="Unassembled WGS sequence"/>
</dbReference>
<dbReference type="Pfam" id="PF02653">
    <property type="entry name" value="BPD_transp_2"/>
    <property type="match status" value="1"/>
</dbReference>
<accession>A0A934RVH0</accession>
<keyword evidence="4 6" id="KW-1133">Transmembrane helix</keyword>
<dbReference type="EMBL" id="JAENIL010000003">
    <property type="protein sequence ID" value="MBK1875566.1"/>
    <property type="molecule type" value="Genomic_DNA"/>
</dbReference>
<dbReference type="GO" id="GO:0022857">
    <property type="term" value="F:transmembrane transporter activity"/>
    <property type="evidence" value="ECO:0007669"/>
    <property type="project" value="InterPro"/>
</dbReference>
<evidence type="ECO:0000256" key="3">
    <source>
        <dbReference type="ARBA" id="ARBA00022692"/>
    </source>
</evidence>
<keyword evidence="3 6" id="KW-0812">Transmembrane</keyword>
<keyword evidence="5 6" id="KW-0472">Membrane</keyword>
<comment type="caution">
    <text evidence="7">The sequence shown here is derived from an EMBL/GenBank/DDBJ whole genome shotgun (WGS) entry which is preliminary data.</text>
</comment>
<dbReference type="AlphaFoldDB" id="A0A934RVH0"/>
<feature type="transmembrane region" description="Helical" evidence="6">
    <location>
        <begin position="217"/>
        <end position="235"/>
    </location>
</feature>
<comment type="subcellular location">
    <subcellularLocation>
        <location evidence="1">Cell membrane</location>
        <topology evidence="1">Multi-pass membrane protein</topology>
    </subcellularLocation>
</comment>
<dbReference type="RefSeq" id="WP_200353784.1">
    <property type="nucleotide sequence ID" value="NZ_JAENIL010000003.1"/>
</dbReference>
<feature type="transmembrane region" description="Helical" evidence="6">
    <location>
        <begin position="20"/>
        <end position="40"/>
    </location>
</feature>
<protein>
    <submittedName>
        <fullName evidence="7">ABC transporter permease</fullName>
    </submittedName>
</protein>
<feature type="transmembrane region" description="Helical" evidence="6">
    <location>
        <begin position="247"/>
        <end position="266"/>
    </location>
</feature>
<sequence length="333" mass="34366">MKKPTQNSPFALSSLKEYASMLAIWIGLIILFSLLSDRFFSAATFSSLANQIPALTLVAAGMTLVIITAGIDLSVGSILGLAGSVFGISLLGWGLPLPLAVILALVAGSLAGWVNGWISVSWRVPSFIVTLGMLEIARGLSYLATDSQTMYLNGALGSLSRPIAGIGIPVTFIVAIIIVILLQFILSRTVFGRRLIAIGTNEQAVTLAGIRTQGPRVAVFAIAGFLAAIGGLFYTSRLGSADPNAGVGLELSAIAAVVIGGTSLMGGRGSVINTFFGVLIIATLESGLAQLGASEPVKRVITGAVIVGAASLDAWRNQLQGGALGFLKKLVQR</sequence>
<evidence type="ECO:0000256" key="2">
    <source>
        <dbReference type="ARBA" id="ARBA00022475"/>
    </source>
</evidence>
<keyword evidence="2" id="KW-1003">Cell membrane</keyword>
<feature type="transmembrane region" description="Helical" evidence="6">
    <location>
        <begin position="91"/>
        <end position="114"/>
    </location>
</feature>
<evidence type="ECO:0000256" key="5">
    <source>
        <dbReference type="ARBA" id="ARBA00023136"/>
    </source>
</evidence>
<dbReference type="CDD" id="cd06579">
    <property type="entry name" value="TM_PBP1_transp_AraH_like"/>
    <property type="match status" value="1"/>
</dbReference>
<dbReference type="PANTHER" id="PTHR32196">
    <property type="entry name" value="ABC TRANSPORTER PERMEASE PROTEIN YPHD-RELATED-RELATED"/>
    <property type="match status" value="1"/>
</dbReference>
<evidence type="ECO:0000256" key="1">
    <source>
        <dbReference type="ARBA" id="ARBA00004651"/>
    </source>
</evidence>
<feature type="transmembrane region" description="Helical" evidence="6">
    <location>
        <begin position="52"/>
        <end position="71"/>
    </location>
</feature>
<dbReference type="InterPro" id="IPR001851">
    <property type="entry name" value="ABC_transp_permease"/>
</dbReference>
<reference evidence="7" key="1">
    <citation type="submission" date="2021-01" db="EMBL/GenBank/DDBJ databases">
        <title>Modified the classification status of verrucomicrobia.</title>
        <authorList>
            <person name="Feng X."/>
        </authorList>
    </citation>
    <scope>NUCLEOTIDE SEQUENCE</scope>
    <source>
        <strain evidence="7">KCTC 13126</strain>
    </source>
</reference>
<keyword evidence="8" id="KW-1185">Reference proteome</keyword>
<feature type="transmembrane region" description="Helical" evidence="6">
    <location>
        <begin position="164"/>
        <end position="186"/>
    </location>
</feature>
<evidence type="ECO:0000256" key="4">
    <source>
        <dbReference type="ARBA" id="ARBA00022989"/>
    </source>
</evidence>
<evidence type="ECO:0000256" key="6">
    <source>
        <dbReference type="SAM" id="Phobius"/>
    </source>
</evidence>
<evidence type="ECO:0000313" key="7">
    <source>
        <dbReference type="EMBL" id="MBK1875566.1"/>
    </source>
</evidence>
<proteinExistence type="predicted"/>
<organism evidence="7 8">
    <name type="scientific">Pelagicoccus mobilis</name>
    <dbReference type="NCBI Taxonomy" id="415221"/>
    <lineage>
        <taxon>Bacteria</taxon>
        <taxon>Pseudomonadati</taxon>
        <taxon>Verrucomicrobiota</taxon>
        <taxon>Opitutia</taxon>
        <taxon>Puniceicoccales</taxon>
        <taxon>Pelagicoccaceae</taxon>
        <taxon>Pelagicoccus</taxon>
    </lineage>
</organism>
<dbReference type="GO" id="GO:0005886">
    <property type="term" value="C:plasma membrane"/>
    <property type="evidence" value="ECO:0007669"/>
    <property type="project" value="UniProtKB-SubCell"/>
</dbReference>
<name>A0A934RVH0_9BACT</name>